<comment type="caution">
    <text evidence="2">The sequence shown here is derived from an EMBL/GenBank/DDBJ whole genome shotgun (WGS) entry which is preliminary data.</text>
</comment>
<name>A0A4Y9XJY9_9AGAM</name>
<evidence type="ECO:0000256" key="1">
    <source>
        <dbReference type="SAM" id="Phobius"/>
    </source>
</evidence>
<dbReference type="OrthoDB" id="411524at2759"/>
<protein>
    <submittedName>
        <fullName evidence="2">Uncharacterized protein</fullName>
    </submittedName>
</protein>
<keyword evidence="1" id="KW-1133">Transmembrane helix</keyword>
<accession>A0A4Y9XJY9</accession>
<gene>
    <name evidence="2" type="ORF">EVG20_g11622</name>
</gene>
<sequence>MPLPHPVTWILRLCFVIYTLISVLYTSGYLLICPFVRDCPFSGSRIPQWGPDRITATWTALVHGDSLNAQLSDVPLDAVLADTFDSPFDAALPESHILDGHGGLVSKLDALSSGSSLFWPSSDNTSTTHQMSESLFLSKAFANSMQPMKTIPFFYRASTSFDPDDITITTLITP</sequence>
<keyword evidence="1" id="KW-0472">Membrane</keyword>
<keyword evidence="3" id="KW-1185">Reference proteome</keyword>
<evidence type="ECO:0000313" key="3">
    <source>
        <dbReference type="Proteomes" id="UP000298327"/>
    </source>
</evidence>
<feature type="transmembrane region" description="Helical" evidence="1">
    <location>
        <begin position="9"/>
        <end position="32"/>
    </location>
</feature>
<dbReference type="Proteomes" id="UP000298327">
    <property type="component" value="Unassembled WGS sequence"/>
</dbReference>
<evidence type="ECO:0000313" key="2">
    <source>
        <dbReference type="EMBL" id="TFY50266.1"/>
    </source>
</evidence>
<organism evidence="2 3">
    <name type="scientific">Dentipellis fragilis</name>
    <dbReference type="NCBI Taxonomy" id="205917"/>
    <lineage>
        <taxon>Eukaryota</taxon>
        <taxon>Fungi</taxon>
        <taxon>Dikarya</taxon>
        <taxon>Basidiomycota</taxon>
        <taxon>Agaricomycotina</taxon>
        <taxon>Agaricomycetes</taxon>
        <taxon>Russulales</taxon>
        <taxon>Hericiaceae</taxon>
        <taxon>Dentipellis</taxon>
    </lineage>
</organism>
<dbReference type="EMBL" id="SEOQ01001913">
    <property type="protein sequence ID" value="TFY50266.1"/>
    <property type="molecule type" value="Genomic_DNA"/>
</dbReference>
<dbReference type="AlphaFoldDB" id="A0A4Y9XJY9"/>
<keyword evidence="1" id="KW-0812">Transmembrane</keyword>
<proteinExistence type="predicted"/>
<feature type="non-terminal residue" evidence="2">
    <location>
        <position position="174"/>
    </location>
</feature>
<reference evidence="2 3" key="1">
    <citation type="submission" date="2019-02" db="EMBL/GenBank/DDBJ databases">
        <title>Genome sequencing of the rare red list fungi Dentipellis fragilis.</title>
        <authorList>
            <person name="Buettner E."/>
            <person name="Kellner H."/>
        </authorList>
    </citation>
    <scope>NUCLEOTIDE SEQUENCE [LARGE SCALE GENOMIC DNA]</scope>
    <source>
        <strain evidence="2 3">DSM 105465</strain>
    </source>
</reference>